<evidence type="ECO:0000313" key="2">
    <source>
        <dbReference type="EMBL" id="CUS39508.1"/>
    </source>
</evidence>
<dbReference type="RefSeq" id="WP_090901793.1">
    <property type="nucleotide sequence ID" value="NZ_CZPZ01000035.1"/>
</dbReference>
<dbReference type="Gene3D" id="1.10.620.20">
    <property type="entry name" value="Ribonucleotide Reductase, subunit A"/>
    <property type="match status" value="1"/>
</dbReference>
<feature type="domain" description="YHS" evidence="1">
    <location>
        <begin position="7"/>
        <end position="52"/>
    </location>
</feature>
<dbReference type="InterPro" id="IPR009078">
    <property type="entry name" value="Ferritin-like_SF"/>
</dbReference>
<reference evidence="3" key="1">
    <citation type="submission" date="2015-10" db="EMBL/GenBank/DDBJ databases">
        <authorList>
            <person name="Luecker S."/>
            <person name="Luecker S."/>
        </authorList>
    </citation>
    <scope>NUCLEOTIDE SEQUENCE [LARGE SCALE GENOMIC DNA]</scope>
</reference>
<dbReference type="AlphaFoldDB" id="A0A0S4LU25"/>
<dbReference type="Proteomes" id="UP000198736">
    <property type="component" value="Unassembled WGS sequence"/>
</dbReference>
<sequence>MQTSKKVKDPVCLMELDPDEAVESEDYLQHRYYFCNANCHETFQLDPEPYAKRLQSQDDA</sequence>
<organism evidence="2 3">
    <name type="scientific">Candidatus Nitrospira nitrificans</name>
    <dbReference type="NCBI Taxonomy" id="1742973"/>
    <lineage>
        <taxon>Bacteria</taxon>
        <taxon>Pseudomonadati</taxon>
        <taxon>Nitrospirota</taxon>
        <taxon>Nitrospiria</taxon>
        <taxon>Nitrospirales</taxon>
        <taxon>Nitrospiraceae</taxon>
        <taxon>Nitrospira</taxon>
    </lineage>
</organism>
<dbReference type="GO" id="GO:0016491">
    <property type="term" value="F:oxidoreductase activity"/>
    <property type="evidence" value="ECO:0007669"/>
    <property type="project" value="InterPro"/>
</dbReference>
<protein>
    <submittedName>
        <fullName evidence="2">YHS domain protein</fullName>
    </submittedName>
</protein>
<dbReference type="SUPFAM" id="SSF47240">
    <property type="entry name" value="Ferritin-like"/>
    <property type="match status" value="1"/>
</dbReference>
<evidence type="ECO:0000259" key="1">
    <source>
        <dbReference type="Pfam" id="PF04945"/>
    </source>
</evidence>
<name>A0A0S4LU25_9BACT</name>
<evidence type="ECO:0000313" key="3">
    <source>
        <dbReference type="Proteomes" id="UP000198736"/>
    </source>
</evidence>
<dbReference type="InterPro" id="IPR007029">
    <property type="entry name" value="YHS_dom"/>
</dbReference>
<gene>
    <name evidence="2" type="ORF">COMA2_80026</name>
</gene>
<accession>A0A0S4LU25</accession>
<dbReference type="STRING" id="1742973.COMA2_80026"/>
<dbReference type="EMBL" id="CZPZ01000035">
    <property type="protein sequence ID" value="CUS39508.1"/>
    <property type="molecule type" value="Genomic_DNA"/>
</dbReference>
<dbReference type="InterPro" id="IPR012348">
    <property type="entry name" value="RNR-like"/>
</dbReference>
<proteinExistence type="predicted"/>
<dbReference type="Pfam" id="PF04945">
    <property type="entry name" value="YHS"/>
    <property type="match status" value="1"/>
</dbReference>
<keyword evidence="3" id="KW-1185">Reference proteome</keyword>
<dbReference type="OrthoDB" id="9809270at2"/>